<feature type="compositionally biased region" description="Basic and acidic residues" evidence="1">
    <location>
        <begin position="28"/>
        <end position="44"/>
    </location>
</feature>
<evidence type="ECO:0000313" key="3">
    <source>
        <dbReference type="EMBL" id="KMZ56873.1"/>
    </source>
</evidence>
<feature type="region of interest" description="Disordered" evidence="1">
    <location>
        <begin position="231"/>
        <end position="251"/>
    </location>
</feature>
<comment type="caution">
    <text evidence="3">The sequence shown here is derived from an EMBL/GenBank/DDBJ whole genome shotgun (WGS) entry which is preliminary data.</text>
</comment>
<feature type="region of interest" description="Disordered" evidence="1">
    <location>
        <begin position="23"/>
        <end position="46"/>
    </location>
</feature>
<dbReference type="STRING" id="29655.A0A0K9NJS6"/>
<dbReference type="SMART" id="SM00501">
    <property type="entry name" value="BRIGHT"/>
    <property type="match status" value="1"/>
</dbReference>
<gene>
    <name evidence="3" type="ORF">ZOSMA_8G00130</name>
</gene>
<dbReference type="OrthoDB" id="338531at2759"/>
<proteinExistence type="predicted"/>
<name>A0A0K9NJS6_ZOSMR</name>
<dbReference type="SMART" id="SM01014">
    <property type="entry name" value="ARID"/>
    <property type="match status" value="1"/>
</dbReference>
<dbReference type="GO" id="GO:0003677">
    <property type="term" value="F:DNA binding"/>
    <property type="evidence" value="ECO:0000318"/>
    <property type="project" value="GO_Central"/>
</dbReference>
<accession>A0A0K9NJS6</accession>
<dbReference type="SUPFAM" id="SSF46774">
    <property type="entry name" value="ARID-like"/>
    <property type="match status" value="1"/>
</dbReference>
<organism evidence="3 4">
    <name type="scientific">Zostera marina</name>
    <name type="common">Eelgrass</name>
    <dbReference type="NCBI Taxonomy" id="29655"/>
    <lineage>
        <taxon>Eukaryota</taxon>
        <taxon>Viridiplantae</taxon>
        <taxon>Streptophyta</taxon>
        <taxon>Embryophyta</taxon>
        <taxon>Tracheophyta</taxon>
        <taxon>Spermatophyta</taxon>
        <taxon>Magnoliopsida</taxon>
        <taxon>Liliopsida</taxon>
        <taxon>Zosteraceae</taxon>
        <taxon>Zostera</taxon>
    </lineage>
</organism>
<dbReference type="Proteomes" id="UP000036987">
    <property type="component" value="Unassembled WGS sequence"/>
</dbReference>
<dbReference type="InterPro" id="IPR036431">
    <property type="entry name" value="ARID_dom_sf"/>
</dbReference>
<feature type="domain" description="ARID" evidence="2">
    <location>
        <begin position="60"/>
        <end position="151"/>
    </location>
</feature>
<dbReference type="PROSITE" id="PS51011">
    <property type="entry name" value="ARID"/>
    <property type="match status" value="1"/>
</dbReference>
<evidence type="ECO:0000256" key="1">
    <source>
        <dbReference type="SAM" id="MobiDB-lite"/>
    </source>
</evidence>
<sequence length="328" mass="37458">MDPSMNDESKQSFSSIPTALLQVGEGSQSRREVNVPLPSDHDPTRSIQSPAISVNYKQIVINRNLFMATLKTHHLLKKKNFWIPIVGGSPLDLHRLFVAVTISGGMKKVTREREWIKVVRYFKFPQGATNASHILRKHYDSILKTYEDTYFLESDRVLVDNLVRKLKIKRAIAFLNSEKISNTFGSSTDDCDRKGKRKMTMLDQYLEEHCKKHQRTDLSQFKKFVVDLKDKGKAVQEPQPPTPKDDEGVGKEDLVMDKNNLEIQGDLDLGMGMDSSNQNDWLDGLDFDYTTLDIGTTSSFDEAKSSYMETDFDKELDCLFKDDSSENL</sequence>
<dbReference type="PANTHER" id="PTHR46691:SF3">
    <property type="entry name" value="HIGH MOBILITY GROUP B PROTEIN 15"/>
    <property type="match status" value="1"/>
</dbReference>
<evidence type="ECO:0000259" key="2">
    <source>
        <dbReference type="PROSITE" id="PS51011"/>
    </source>
</evidence>
<keyword evidence="4" id="KW-1185">Reference proteome</keyword>
<reference evidence="4" key="1">
    <citation type="journal article" date="2016" name="Nature">
        <title>The genome of the seagrass Zostera marina reveals angiosperm adaptation to the sea.</title>
        <authorList>
            <person name="Olsen J.L."/>
            <person name="Rouze P."/>
            <person name="Verhelst B."/>
            <person name="Lin Y.-C."/>
            <person name="Bayer T."/>
            <person name="Collen J."/>
            <person name="Dattolo E."/>
            <person name="De Paoli E."/>
            <person name="Dittami S."/>
            <person name="Maumus F."/>
            <person name="Michel G."/>
            <person name="Kersting A."/>
            <person name="Lauritano C."/>
            <person name="Lohaus R."/>
            <person name="Toepel M."/>
            <person name="Tonon T."/>
            <person name="Vanneste K."/>
            <person name="Amirebrahimi M."/>
            <person name="Brakel J."/>
            <person name="Bostroem C."/>
            <person name="Chovatia M."/>
            <person name="Grimwood J."/>
            <person name="Jenkins J.W."/>
            <person name="Jueterbock A."/>
            <person name="Mraz A."/>
            <person name="Stam W.T."/>
            <person name="Tice H."/>
            <person name="Bornberg-Bauer E."/>
            <person name="Green P.J."/>
            <person name="Pearson G.A."/>
            <person name="Procaccini G."/>
            <person name="Duarte C.M."/>
            <person name="Schmutz J."/>
            <person name="Reusch T.B.H."/>
            <person name="Van de Peer Y."/>
        </authorList>
    </citation>
    <scope>NUCLEOTIDE SEQUENCE [LARGE SCALE GENOMIC DNA]</scope>
    <source>
        <strain evidence="4">cv. Finnish</strain>
    </source>
</reference>
<dbReference type="GO" id="GO:0005634">
    <property type="term" value="C:nucleus"/>
    <property type="evidence" value="ECO:0000318"/>
    <property type="project" value="GO_Central"/>
</dbReference>
<dbReference type="InterPro" id="IPR001606">
    <property type="entry name" value="ARID_dom"/>
</dbReference>
<protein>
    <recommendedName>
        <fullName evidence="2">ARID domain-containing protein</fullName>
    </recommendedName>
</protein>
<evidence type="ECO:0000313" key="4">
    <source>
        <dbReference type="Proteomes" id="UP000036987"/>
    </source>
</evidence>
<dbReference type="PANTHER" id="PTHR46691">
    <property type="entry name" value="HIGH MOBILITY GROUP B PROTEIN 9"/>
    <property type="match status" value="1"/>
</dbReference>
<dbReference type="EMBL" id="LFYR01002110">
    <property type="protein sequence ID" value="KMZ56873.1"/>
    <property type="molecule type" value="Genomic_DNA"/>
</dbReference>
<dbReference type="Gene3D" id="1.10.150.60">
    <property type="entry name" value="ARID DNA-binding domain"/>
    <property type="match status" value="1"/>
</dbReference>
<dbReference type="AlphaFoldDB" id="A0A0K9NJS6"/>
<dbReference type="Pfam" id="PF01388">
    <property type="entry name" value="ARID"/>
    <property type="match status" value="1"/>
</dbReference>